<evidence type="ECO:0000313" key="1">
    <source>
        <dbReference type="EMBL" id="VEL32584.1"/>
    </source>
</evidence>
<gene>
    <name evidence="1" type="ORF">PXEA_LOCUS26024</name>
</gene>
<dbReference type="OrthoDB" id="5913710at2759"/>
<organism evidence="1 2">
    <name type="scientific">Protopolystoma xenopodis</name>
    <dbReference type="NCBI Taxonomy" id="117903"/>
    <lineage>
        <taxon>Eukaryota</taxon>
        <taxon>Metazoa</taxon>
        <taxon>Spiralia</taxon>
        <taxon>Lophotrochozoa</taxon>
        <taxon>Platyhelminthes</taxon>
        <taxon>Monogenea</taxon>
        <taxon>Polyopisthocotylea</taxon>
        <taxon>Polystomatidea</taxon>
        <taxon>Polystomatidae</taxon>
        <taxon>Protopolystoma</taxon>
    </lineage>
</organism>
<dbReference type="SUPFAM" id="SSF48056">
    <property type="entry name" value="Di-copper centre-containing domain"/>
    <property type="match status" value="1"/>
</dbReference>
<dbReference type="AlphaFoldDB" id="A0A448XB79"/>
<protein>
    <submittedName>
        <fullName evidence="1">Uncharacterized protein</fullName>
    </submittedName>
</protein>
<name>A0A448XB79_9PLAT</name>
<dbReference type="InterPro" id="IPR008922">
    <property type="entry name" value="Di-copper_centre_dom_sf"/>
</dbReference>
<reference evidence="1" key="1">
    <citation type="submission" date="2018-11" db="EMBL/GenBank/DDBJ databases">
        <authorList>
            <consortium name="Pathogen Informatics"/>
        </authorList>
    </citation>
    <scope>NUCLEOTIDE SEQUENCE</scope>
</reference>
<evidence type="ECO:0000313" key="2">
    <source>
        <dbReference type="Proteomes" id="UP000784294"/>
    </source>
</evidence>
<accession>A0A448XB79</accession>
<proteinExistence type="predicted"/>
<dbReference type="EMBL" id="CAAALY010244377">
    <property type="protein sequence ID" value="VEL32584.1"/>
    <property type="molecule type" value="Genomic_DNA"/>
</dbReference>
<sequence length="245" mass="28231">MEVHDEESIRSISPSITCLRQKRWKMSHGLHQIVRHISVKRPQYNANQPASSDSQLPCGGPGRGVCTTITPIPEDVDLLHLNDRLLADDRLAWPTRFISMACTCKGNYWGHACHLCRPGWMGPDCGERRQPRIRRNALLMSEEEQRRFRDRLVLAKRTPMQEWVVLNISSSQNGDPIDVAKINLVAPPSVYDFYVYLHLYATRSSLIFELDVGAECDLRQHVLDFAHKCDKYSRNLSEARTREHR</sequence>
<dbReference type="Proteomes" id="UP000784294">
    <property type="component" value="Unassembled WGS sequence"/>
</dbReference>
<keyword evidence="2" id="KW-1185">Reference proteome</keyword>
<comment type="caution">
    <text evidence="1">The sequence shown here is derived from an EMBL/GenBank/DDBJ whole genome shotgun (WGS) entry which is preliminary data.</text>
</comment>